<name>A0A7K4AFB0_METSH</name>
<dbReference type="InterPro" id="IPR002771">
    <property type="entry name" value="Multi_antbiot-R_MarC"/>
</dbReference>
<gene>
    <name evidence="8" type="ORF">GX426_01060</name>
</gene>
<evidence type="ECO:0000313" key="9">
    <source>
        <dbReference type="Proteomes" id="UP000544742"/>
    </source>
</evidence>
<dbReference type="GO" id="GO:0005886">
    <property type="term" value="C:plasma membrane"/>
    <property type="evidence" value="ECO:0007669"/>
    <property type="project" value="UniProtKB-SubCell"/>
</dbReference>
<comment type="subcellular location">
    <subcellularLocation>
        <location evidence="1 7">Cell membrane</location>
        <topology evidence="1 7">Multi-pass membrane protein</topology>
    </subcellularLocation>
</comment>
<comment type="similarity">
    <text evidence="2 7">Belongs to the UPF0056 (MarC) family.</text>
</comment>
<reference evidence="8 9" key="1">
    <citation type="journal article" date="2020" name="Biotechnol. Biofuels">
        <title>New insights from the biogas microbiome by comprehensive genome-resolved metagenomics of nearly 1600 species originating from multiple anaerobic digesters.</title>
        <authorList>
            <person name="Campanaro S."/>
            <person name="Treu L."/>
            <person name="Rodriguez-R L.M."/>
            <person name="Kovalovszki A."/>
            <person name="Ziels R.M."/>
            <person name="Maus I."/>
            <person name="Zhu X."/>
            <person name="Kougias P.G."/>
            <person name="Basile A."/>
            <person name="Luo G."/>
            <person name="Schluter A."/>
            <person name="Konstantinidis K.T."/>
            <person name="Angelidaki I."/>
        </authorList>
    </citation>
    <scope>NUCLEOTIDE SEQUENCE [LARGE SCALE GENOMIC DNA]</scope>
    <source>
        <strain evidence="8">AS27yjCOA_157</strain>
    </source>
</reference>
<evidence type="ECO:0000256" key="6">
    <source>
        <dbReference type="ARBA" id="ARBA00023136"/>
    </source>
</evidence>
<keyword evidence="6 7" id="KW-0472">Membrane</keyword>
<feature type="non-terminal residue" evidence="8">
    <location>
        <position position="1"/>
    </location>
</feature>
<evidence type="ECO:0000256" key="4">
    <source>
        <dbReference type="ARBA" id="ARBA00022692"/>
    </source>
</evidence>
<feature type="transmembrane region" description="Helical" evidence="7">
    <location>
        <begin position="6"/>
        <end position="23"/>
    </location>
</feature>
<evidence type="ECO:0000313" key="8">
    <source>
        <dbReference type="EMBL" id="NLJ21688.1"/>
    </source>
</evidence>
<dbReference type="Pfam" id="PF01914">
    <property type="entry name" value="MarC"/>
    <property type="match status" value="1"/>
</dbReference>
<evidence type="ECO:0000256" key="2">
    <source>
        <dbReference type="ARBA" id="ARBA00009784"/>
    </source>
</evidence>
<evidence type="ECO:0000256" key="3">
    <source>
        <dbReference type="ARBA" id="ARBA00022475"/>
    </source>
</evidence>
<organism evidence="8 9">
    <name type="scientific">Methanothrix soehngenii</name>
    <name type="common">Methanosaeta concilii</name>
    <dbReference type="NCBI Taxonomy" id="2223"/>
    <lineage>
        <taxon>Archaea</taxon>
        <taxon>Methanobacteriati</taxon>
        <taxon>Methanobacteriota</taxon>
        <taxon>Stenosarchaea group</taxon>
        <taxon>Methanomicrobia</taxon>
        <taxon>Methanotrichales</taxon>
        <taxon>Methanotrichaceae</taxon>
        <taxon>Methanothrix</taxon>
    </lineage>
</organism>
<dbReference type="Proteomes" id="UP000544742">
    <property type="component" value="Unassembled WGS sequence"/>
</dbReference>
<keyword evidence="3" id="KW-1003">Cell membrane</keyword>
<evidence type="ECO:0000256" key="7">
    <source>
        <dbReference type="RuleBase" id="RU362048"/>
    </source>
</evidence>
<dbReference type="EMBL" id="JAAYUN010000018">
    <property type="protein sequence ID" value="NLJ21688.1"/>
    <property type="molecule type" value="Genomic_DNA"/>
</dbReference>
<comment type="caution">
    <text evidence="8">The sequence shown here is derived from an EMBL/GenBank/DDBJ whole genome shotgun (WGS) entry which is preliminary data.</text>
</comment>
<protein>
    <recommendedName>
        <fullName evidence="7">UPF0056 membrane protein</fullName>
    </recommendedName>
</protein>
<comment type="caution">
    <text evidence="7">Lacks conserved residue(s) required for the propagation of feature annotation.</text>
</comment>
<feature type="transmembrane region" description="Helical" evidence="7">
    <location>
        <begin position="44"/>
        <end position="65"/>
    </location>
</feature>
<evidence type="ECO:0000256" key="1">
    <source>
        <dbReference type="ARBA" id="ARBA00004651"/>
    </source>
</evidence>
<accession>A0A7K4AFB0</accession>
<sequence>SIAEKSIVILGIALTYTVTLIVLKFSDYIDRVLGITGVMVLNRVMGLILGAVAVNFAAVGAWNIYQSLAGG</sequence>
<proteinExistence type="inferred from homology"/>
<evidence type="ECO:0000256" key="5">
    <source>
        <dbReference type="ARBA" id="ARBA00022989"/>
    </source>
</evidence>
<keyword evidence="4 7" id="KW-0812">Transmembrane</keyword>
<dbReference type="AlphaFoldDB" id="A0A7K4AFB0"/>
<keyword evidence="5 7" id="KW-1133">Transmembrane helix</keyword>